<dbReference type="PANTHER" id="PTHR43098">
    <property type="entry name" value="L-ORNITHINE N(5)-MONOOXYGENASE-RELATED"/>
    <property type="match status" value="1"/>
</dbReference>
<keyword evidence="2" id="KW-0274">FAD</keyword>
<keyword evidence="5" id="KW-0503">Monooxygenase</keyword>
<protein>
    <submittedName>
        <fullName evidence="5">2-oxo-Delta(3)-4,5,5-trimethylcyclopentenylacetyl -CoA monooxygenase</fullName>
    </submittedName>
</protein>
<proteinExistence type="predicted"/>
<dbReference type="InterPro" id="IPR036188">
    <property type="entry name" value="FAD/NAD-bd_sf"/>
</dbReference>
<dbReference type="PANTHER" id="PTHR43098:SF5">
    <property type="entry name" value="DUAL-FUNCTIONAL MONOOXYGENASE_METHYLTRANSFERASE PSOF"/>
    <property type="match status" value="1"/>
</dbReference>
<reference evidence="5" key="1">
    <citation type="submission" date="2023-03" db="EMBL/GenBank/DDBJ databases">
        <authorList>
            <person name="Steffen K."/>
            <person name="Cardenas P."/>
        </authorList>
    </citation>
    <scope>NUCLEOTIDE SEQUENCE</scope>
</reference>
<dbReference type="InterPro" id="IPR050775">
    <property type="entry name" value="FAD-binding_Monooxygenases"/>
</dbReference>
<keyword evidence="4" id="KW-0560">Oxidoreductase</keyword>
<evidence type="ECO:0000256" key="2">
    <source>
        <dbReference type="ARBA" id="ARBA00022827"/>
    </source>
</evidence>
<keyword evidence="6" id="KW-1185">Reference proteome</keyword>
<dbReference type="Proteomes" id="UP001174909">
    <property type="component" value="Unassembled WGS sequence"/>
</dbReference>
<keyword evidence="1" id="KW-0285">Flavoprotein</keyword>
<name>A0AA35T1T9_GEOBA</name>
<evidence type="ECO:0000256" key="3">
    <source>
        <dbReference type="ARBA" id="ARBA00022857"/>
    </source>
</evidence>
<sequence length="299" mass="34293">MRNRPITEEEQEEIRSRYPEIFEKCLETAGSFMHEFDTRSAFSVSEEERVEQYEKLWSEPGFKKWLSNFYDVMMPGPANEDYAEFFRNKIRERVKDPMVAEMLAPKDHMFGSKRLPCESGYYEVYNQDNTADAHYEFDVIIYATGYDAVTGSLNRMHIQGKNGLTLQEKFAEGPRTFMGIQSVDFPNLFTINAASVGNFVRAAEPLVEWISECAVSACGPPARFTRSRHRPTRQSEDEWTQHMIEGGKNILRTQADNWFVGANIPGKARFLLTAPDTAPVMRAKRAEIASDGYKGFNLE</sequence>
<evidence type="ECO:0000256" key="4">
    <source>
        <dbReference type="ARBA" id="ARBA00023002"/>
    </source>
</evidence>
<evidence type="ECO:0000256" key="1">
    <source>
        <dbReference type="ARBA" id="ARBA00022630"/>
    </source>
</evidence>
<dbReference type="GO" id="GO:0004497">
    <property type="term" value="F:monooxygenase activity"/>
    <property type="evidence" value="ECO:0007669"/>
    <property type="project" value="UniProtKB-KW"/>
</dbReference>
<organism evidence="5 6">
    <name type="scientific">Geodia barretti</name>
    <name type="common">Barrett's horny sponge</name>
    <dbReference type="NCBI Taxonomy" id="519541"/>
    <lineage>
        <taxon>Eukaryota</taxon>
        <taxon>Metazoa</taxon>
        <taxon>Porifera</taxon>
        <taxon>Demospongiae</taxon>
        <taxon>Heteroscleromorpha</taxon>
        <taxon>Tetractinellida</taxon>
        <taxon>Astrophorina</taxon>
        <taxon>Geodiidae</taxon>
        <taxon>Geodia</taxon>
    </lineage>
</organism>
<dbReference type="EMBL" id="CASHTH010003090">
    <property type="protein sequence ID" value="CAI8040205.1"/>
    <property type="molecule type" value="Genomic_DNA"/>
</dbReference>
<evidence type="ECO:0000313" key="5">
    <source>
        <dbReference type="EMBL" id="CAI8040205.1"/>
    </source>
</evidence>
<gene>
    <name evidence="5" type="ORF">GBAR_LOCUS22406</name>
</gene>
<dbReference type="AlphaFoldDB" id="A0AA35T1T9"/>
<dbReference type="SUPFAM" id="SSF51905">
    <property type="entry name" value="FAD/NAD(P)-binding domain"/>
    <property type="match status" value="2"/>
</dbReference>
<keyword evidence="3" id="KW-0521">NADP</keyword>
<dbReference type="Gene3D" id="3.50.50.60">
    <property type="entry name" value="FAD/NAD(P)-binding domain"/>
    <property type="match status" value="1"/>
</dbReference>
<comment type="caution">
    <text evidence="5">The sequence shown here is derived from an EMBL/GenBank/DDBJ whole genome shotgun (WGS) entry which is preliminary data.</text>
</comment>
<evidence type="ECO:0000313" key="6">
    <source>
        <dbReference type="Proteomes" id="UP001174909"/>
    </source>
</evidence>
<accession>A0AA35T1T9</accession>